<reference evidence="3" key="1">
    <citation type="submission" date="2022-03" db="EMBL/GenBank/DDBJ databases">
        <title>The complete genome sequence of a Methyloterrigena soli.</title>
        <authorList>
            <person name="Zi Z."/>
        </authorList>
    </citation>
    <scope>NUCLEOTIDE SEQUENCE</scope>
    <source>
        <strain evidence="3">M48</strain>
    </source>
</reference>
<name>A0AA41QN99_9HYPH</name>
<dbReference type="InterPro" id="IPR018681">
    <property type="entry name" value="DUF2165_transmembrane"/>
</dbReference>
<sequence length="127" mass="14042">MLVLRLAKVACVAAMAFYATLVAFGNVTDYGTNFAFVEHVFRMDTIFPDATIRYRAIDVPWVWTAGVIGGLACGFLLWQVAFMSIGGEWFGMWQSQTWNGVASAARIFMMLIAVLIFVSLPDSEIEG</sequence>
<keyword evidence="1" id="KW-1133">Transmembrane helix</keyword>
<proteinExistence type="predicted"/>
<evidence type="ECO:0000313" key="4">
    <source>
        <dbReference type="Proteomes" id="UP001156140"/>
    </source>
</evidence>
<keyword evidence="1" id="KW-0472">Membrane</keyword>
<protein>
    <submittedName>
        <fullName evidence="3">DUF2165 domain-containing protein</fullName>
    </submittedName>
</protein>
<evidence type="ECO:0000256" key="1">
    <source>
        <dbReference type="SAM" id="Phobius"/>
    </source>
</evidence>
<organism evidence="3 4">
    <name type="scientific">Paradevosia shaoguanensis</name>
    <dbReference type="NCBI Taxonomy" id="1335043"/>
    <lineage>
        <taxon>Bacteria</taxon>
        <taxon>Pseudomonadati</taxon>
        <taxon>Pseudomonadota</taxon>
        <taxon>Alphaproteobacteria</taxon>
        <taxon>Hyphomicrobiales</taxon>
        <taxon>Devosiaceae</taxon>
        <taxon>Paradevosia</taxon>
    </lineage>
</organism>
<feature type="chain" id="PRO_5041371836" evidence="2">
    <location>
        <begin position="26"/>
        <end position="127"/>
    </location>
</feature>
<feature type="transmembrane region" description="Helical" evidence="1">
    <location>
        <begin position="61"/>
        <end position="85"/>
    </location>
</feature>
<keyword evidence="1" id="KW-0812">Transmembrane</keyword>
<accession>A0AA41QN99</accession>
<feature type="transmembrane region" description="Helical" evidence="1">
    <location>
        <begin position="97"/>
        <end position="120"/>
    </location>
</feature>
<evidence type="ECO:0000313" key="3">
    <source>
        <dbReference type="EMBL" id="MCI0127744.1"/>
    </source>
</evidence>
<dbReference type="AlphaFoldDB" id="A0AA41QN99"/>
<dbReference type="Proteomes" id="UP001156140">
    <property type="component" value="Unassembled WGS sequence"/>
</dbReference>
<dbReference type="EMBL" id="JALAZD010000001">
    <property type="protein sequence ID" value="MCI0127744.1"/>
    <property type="molecule type" value="Genomic_DNA"/>
</dbReference>
<gene>
    <name evidence="3" type="ORF">ML536_13000</name>
</gene>
<keyword evidence="2" id="KW-0732">Signal</keyword>
<evidence type="ECO:0000256" key="2">
    <source>
        <dbReference type="SAM" id="SignalP"/>
    </source>
</evidence>
<feature type="signal peptide" evidence="2">
    <location>
        <begin position="1"/>
        <end position="25"/>
    </location>
</feature>
<comment type="caution">
    <text evidence="3">The sequence shown here is derived from an EMBL/GenBank/DDBJ whole genome shotgun (WGS) entry which is preliminary data.</text>
</comment>
<dbReference type="RefSeq" id="WP_281736125.1">
    <property type="nucleotide sequence ID" value="NZ_JAKETQ010000001.1"/>
</dbReference>
<keyword evidence="4" id="KW-1185">Reference proteome</keyword>
<dbReference type="Pfam" id="PF09933">
    <property type="entry name" value="DUF2165"/>
    <property type="match status" value="2"/>
</dbReference>